<evidence type="ECO:0000256" key="1">
    <source>
        <dbReference type="SAM" id="MobiDB-lite"/>
    </source>
</evidence>
<dbReference type="Gene3D" id="2.30.30.240">
    <property type="entry name" value="PRC-barrel domain"/>
    <property type="match status" value="1"/>
</dbReference>
<feature type="region of interest" description="Disordered" evidence="1">
    <location>
        <begin position="134"/>
        <end position="191"/>
    </location>
</feature>
<name>A0ABQ2Z8H7_9GAMM</name>
<feature type="compositionally biased region" description="Basic and acidic residues" evidence="1">
    <location>
        <begin position="134"/>
        <end position="145"/>
    </location>
</feature>
<organism evidence="4 5">
    <name type="scientific">Litchfieldella qijiaojingensis</name>
    <dbReference type="NCBI Taxonomy" id="980347"/>
    <lineage>
        <taxon>Bacteria</taxon>
        <taxon>Pseudomonadati</taxon>
        <taxon>Pseudomonadota</taxon>
        <taxon>Gammaproteobacteria</taxon>
        <taxon>Oceanospirillales</taxon>
        <taxon>Halomonadaceae</taxon>
        <taxon>Litchfieldella</taxon>
    </lineage>
</organism>
<evidence type="ECO:0000259" key="3">
    <source>
        <dbReference type="Pfam" id="PF05239"/>
    </source>
</evidence>
<dbReference type="SUPFAM" id="SSF50346">
    <property type="entry name" value="PRC-barrel domain"/>
    <property type="match status" value="1"/>
</dbReference>
<sequence length="191" mass="20755">MHKHVLTVAIAALAGSLALGAQAVEEPGALQGLYAADDILGSDVFLADDPEEDVGSVENLLLDDDMRVTAIVVKSGEVLGMGGRGVVVEAEQFRLESELDEAGVATHRILVEATAEEMEAFPEYDRDWWEQAREQARETWEKTREGAASAWQGTREALTPDEEPTHEPSEDTEIPEEAEVPEEAEAPEDDA</sequence>
<proteinExistence type="predicted"/>
<dbReference type="InterPro" id="IPR027275">
    <property type="entry name" value="PRC-brl_dom"/>
</dbReference>
<gene>
    <name evidence="4" type="ORF">GCM10007160_39250</name>
</gene>
<keyword evidence="5" id="KW-1185">Reference proteome</keyword>
<dbReference type="EMBL" id="BMXS01000029">
    <property type="protein sequence ID" value="GGY07958.1"/>
    <property type="molecule type" value="Genomic_DNA"/>
</dbReference>
<reference evidence="5" key="1">
    <citation type="journal article" date="2019" name="Int. J. Syst. Evol. Microbiol.">
        <title>The Global Catalogue of Microorganisms (GCM) 10K type strain sequencing project: providing services to taxonomists for standard genome sequencing and annotation.</title>
        <authorList>
            <consortium name="The Broad Institute Genomics Platform"/>
            <consortium name="The Broad Institute Genome Sequencing Center for Infectious Disease"/>
            <person name="Wu L."/>
            <person name="Ma J."/>
        </authorList>
    </citation>
    <scope>NUCLEOTIDE SEQUENCE [LARGE SCALE GENOMIC DNA]</scope>
    <source>
        <strain evidence="5">KCTC 22228</strain>
    </source>
</reference>
<accession>A0ABQ2Z8H7</accession>
<feature type="signal peptide" evidence="2">
    <location>
        <begin position="1"/>
        <end position="23"/>
    </location>
</feature>
<dbReference type="Proteomes" id="UP000653056">
    <property type="component" value="Unassembled WGS sequence"/>
</dbReference>
<keyword evidence="2" id="KW-0732">Signal</keyword>
<feature type="chain" id="PRO_5046616197" description="PRC-barrel domain-containing protein" evidence="2">
    <location>
        <begin position="24"/>
        <end position="191"/>
    </location>
</feature>
<protein>
    <recommendedName>
        <fullName evidence="3">PRC-barrel domain-containing protein</fullName>
    </recommendedName>
</protein>
<dbReference type="InterPro" id="IPR011033">
    <property type="entry name" value="PRC_barrel-like_sf"/>
</dbReference>
<evidence type="ECO:0000313" key="5">
    <source>
        <dbReference type="Proteomes" id="UP000653056"/>
    </source>
</evidence>
<feature type="compositionally biased region" description="Acidic residues" evidence="1">
    <location>
        <begin position="170"/>
        <end position="191"/>
    </location>
</feature>
<evidence type="ECO:0000313" key="4">
    <source>
        <dbReference type="EMBL" id="GGY07958.1"/>
    </source>
</evidence>
<comment type="caution">
    <text evidence="4">The sequence shown here is derived from an EMBL/GenBank/DDBJ whole genome shotgun (WGS) entry which is preliminary data.</text>
</comment>
<feature type="domain" description="PRC-barrel" evidence="3">
    <location>
        <begin position="34"/>
        <end position="116"/>
    </location>
</feature>
<dbReference type="RefSeq" id="WP_189472282.1">
    <property type="nucleotide sequence ID" value="NZ_BMXS01000029.1"/>
</dbReference>
<dbReference type="Pfam" id="PF05239">
    <property type="entry name" value="PRC"/>
    <property type="match status" value="1"/>
</dbReference>
<evidence type="ECO:0000256" key="2">
    <source>
        <dbReference type="SAM" id="SignalP"/>
    </source>
</evidence>